<dbReference type="SUPFAM" id="SSF89796">
    <property type="entry name" value="CoA-transferase family III (CaiB/BaiF)"/>
    <property type="match status" value="1"/>
</dbReference>
<reference evidence="2" key="1">
    <citation type="submission" date="2015-07" db="EMBL/GenBank/DDBJ databases">
        <title>Complete genome sequence and phylogenetic analysis of Limnochorda pilosa.</title>
        <authorList>
            <person name="Watanabe M."/>
            <person name="Kojima H."/>
            <person name="Fukui M."/>
        </authorList>
    </citation>
    <scope>NUCLEOTIDE SEQUENCE [LARGE SCALE GENOMIC DNA]</scope>
    <source>
        <strain evidence="2">HC45</strain>
    </source>
</reference>
<dbReference type="InterPro" id="IPR044855">
    <property type="entry name" value="CoA-Trfase_III_dom3_sf"/>
</dbReference>
<dbReference type="Gene3D" id="3.40.50.10540">
    <property type="entry name" value="Crotonobetainyl-coa:carnitine coa-transferase, domain 1"/>
    <property type="match status" value="1"/>
</dbReference>
<dbReference type="PANTHER" id="PTHR48228">
    <property type="entry name" value="SUCCINYL-COA--D-CITRAMALATE COA-TRANSFERASE"/>
    <property type="match status" value="1"/>
</dbReference>
<name>A0A0K2SHQ6_LIMPI</name>
<accession>A0A0K2SHQ6</accession>
<dbReference type="PANTHER" id="PTHR48228:SF5">
    <property type="entry name" value="ALPHA-METHYLACYL-COA RACEMASE"/>
    <property type="match status" value="1"/>
</dbReference>
<keyword evidence="2" id="KW-1185">Reference proteome</keyword>
<dbReference type="InterPro" id="IPR050509">
    <property type="entry name" value="CoA-transferase_III"/>
</dbReference>
<gene>
    <name evidence="1" type="ORF">LIP_0781</name>
</gene>
<proteinExistence type="predicted"/>
<dbReference type="InterPro" id="IPR003673">
    <property type="entry name" value="CoA-Trfase_fam_III"/>
</dbReference>
<dbReference type="Pfam" id="PF02515">
    <property type="entry name" value="CoA_transf_3"/>
    <property type="match status" value="1"/>
</dbReference>
<dbReference type="Gene3D" id="3.30.1540.10">
    <property type="entry name" value="formyl-coa transferase, domain 3"/>
    <property type="match status" value="1"/>
</dbReference>
<dbReference type="InterPro" id="IPR023606">
    <property type="entry name" value="CoA-Trfase_III_dom_1_sf"/>
</dbReference>
<dbReference type="GO" id="GO:0003824">
    <property type="term" value="F:catalytic activity"/>
    <property type="evidence" value="ECO:0007669"/>
    <property type="project" value="InterPro"/>
</dbReference>
<dbReference type="Proteomes" id="UP000065807">
    <property type="component" value="Chromosome"/>
</dbReference>
<evidence type="ECO:0000313" key="1">
    <source>
        <dbReference type="EMBL" id="BAS26638.1"/>
    </source>
</evidence>
<dbReference type="EMBL" id="AP014924">
    <property type="protein sequence ID" value="BAS26638.1"/>
    <property type="molecule type" value="Genomic_DNA"/>
</dbReference>
<evidence type="ECO:0000313" key="2">
    <source>
        <dbReference type="Proteomes" id="UP000065807"/>
    </source>
</evidence>
<reference evidence="2" key="2">
    <citation type="journal article" date="2016" name="Int. J. Syst. Evol. Microbiol.">
        <title>Complete genome sequence and cell structure of Limnochorda pilosa, a Gram-negative spore-former within the phylum Firmicutes.</title>
        <authorList>
            <person name="Watanabe M."/>
            <person name="Kojima H."/>
            <person name="Fukui M."/>
        </authorList>
    </citation>
    <scope>NUCLEOTIDE SEQUENCE [LARGE SCALE GENOMIC DNA]</scope>
    <source>
        <strain evidence="2">HC45</strain>
    </source>
</reference>
<dbReference type="AlphaFoldDB" id="A0A0K2SHQ6"/>
<protein>
    <submittedName>
        <fullName evidence="1">L-carnitine dehydratase</fullName>
    </submittedName>
</protein>
<organism evidence="1 2">
    <name type="scientific">Limnochorda pilosa</name>
    <dbReference type="NCBI Taxonomy" id="1555112"/>
    <lineage>
        <taxon>Bacteria</taxon>
        <taxon>Bacillati</taxon>
        <taxon>Bacillota</taxon>
        <taxon>Limnochordia</taxon>
        <taxon>Limnochordales</taxon>
        <taxon>Limnochordaceae</taxon>
        <taxon>Limnochorda</taxon>
    </lineage>
</organism>
<sequence length="294" mass="31332">MVEVAPNLPGPLAGAVLAADGAEVVRFEPPEGDALARVAPAYYRVIHQAKRILRLDLKEPDGQRSLQRELSRVDVLLTSLRPSTLARLGLASEEVRARHPGLVQVAIVGYPEPDQERSGHDLTYQAAAGTLEAGGEPSQPRVLVADYGGALAAVAACYRLLLARERSGRGGYQEIALSQAGAFFAQALAAGLTAPGGVLGGGIAAYHLYPCQDGWIALAALERRSWGRFCLAEGLEELEPLGHRPVAQVPHVRERLAERFRARTAAEWAERAARLDLPLEPVAPRPGGPASTFA</sequence>
<dbReference type="KEGG" id="lpil:LIP_0781"/>